<dbReference type="EMBL" id="OZ034817">
    <property type="protein sequence ID" value="CAL1382566.1"/>
    <property type="molecule type" value="Genomic_DNA"/>
</dbReference>
<evidence type="ECO:0000256" key="1">
    <source>
        <dbReference type="SAM" id="MobiDB-lite"/>
    </source>
</evidence>
<gene>
    <name evidence="2" type="ORF">LTRI10_LOCUS23883</name>
</gene>
<evidence type="ECO:0000313" key="2">
    <source>
        <dbReference type="EMBL" id="CAL1382566.1"/>
    </source>
</evidence>
<evidence type="ECO:0000313" key="3">
    <source>
        <dbReference type="Proteomes" id="UP001497516"/>
    </source>
</evidence>
<organism evidence="2 3">
    <name type="scientific">Linum trigynum</name>
    <dbReference type="NCBI Taxonomy" id="586398"/>
    <lineage>
        <taxon>Eukaryota</taxon>
        <taxon>Viridiplantae</taxon>
        <taxon>Streptophyta</taxon>
        <taxon>Embryophyta</taxon>
        <taxon>Tracheophyta</taxon>
        <taxon>Spermatophyta</taxon>
        <taxon>Magnoliopsida</taxon>
        <taxon>eudicotyledons</taxon>
        <taxon>Gunneridae</taxon>
        <taxon>Pentapetalae</taxon>
        <taxon>rosids</taxon>
        <taxon>fabids</taxon>
        <taxon>Malpighiales</taxon>
        <taxon>Linaceae</taxon>
        <taxon>Linum</taxon>
    </lineage>
</organism>
<proteinExistence type="predicted"/>
<dbReference type="Proteomes" id="UP001497516">
    <property type="component" value="Chromosome 4"/>
</dbReference>
<dbReference type="AlphaFoldDB" id="A0AAV2E9C3"/>
<feature type="region of interest" description="Disordered" evidence="1">
    <location>
        <begin position="1"/>
        <end position="34"/>
    </location>
</feature>
<keyword evidence="3" id="KW-1185">Reference proteome</keyword>
<accession>A0AAV2E9C3</accession>
<reference evidence="2 3" key="1">
    <citation type="submission" date="2024-04" db="EMBL/GenBank/DDBJ databases">
        <authorList>
            <person name="Fracassetti M."/>
        </authorList>
    </citation>
    <scope>NUCLEOTIDE SEQUENCE [LARGE SCALE GENOMIC DNA]</scope>
</reference>
<sequence length="87" mass="9687">MNILNKLGFGVRSPDPSAMDPTIPQSHDDDSPAPGQQFAQFGVECFLGSRIGVSECFRHYKDGGQVYSGSPPQSYLRGHLHRYYKQL</sequence>
<name>A0AAV2E9C3_9ROSI</name>
<protein>
    <submittedName>
        <fullName evidence="2">Uncharacterized protein</fullName>
    </submittedName>
</protein>